<proteinExistence type="predicted"/>
<keyword evidence="1 5" id="KW-0238">DNA-binding</keyword>
<dbReference type="SMART" id="SM00355">
    <property type="entry name" value="ZnF_C2H2"/>
    <property type="match status" value="3"/>
</dbReference>
<feature type="domain" description="Homeobox" evidence="7">
    <location>
        <begin position="147"/>
        <end position="210"/>
    </location>
</feature>
<evidence type="ECO:0000256" key="3">
    <source>
        <dbReference type="ARBA" id="ARBA00023242"/>
    </source>
</evidence>
<keyword evidence="4" id="KW-0862">Zinc</keyword>
<evidence type="ECO:0000259" key="7">
    <source>
        <dbReference type="PROSITE" id="PS50071"/>
    </source>
</evidence>
<keyword evidence="4" id="KW-0479">Metal-binding</keyword>
<organism evidence="9 10">
    <name type="scientific">Colletotrichum fioriniae PJ7</name>
    <dbReference type="NCBI Taxonomy" id="1445577"/>
    <lineage>
        <taxon>Eukaryota</taxon>
        <taxon>Fungi</taxon>
        <taxon>Dikarya</taxon>
        <taxon>Ascomycota</taxon>
        <taxon>Pezizomycotina</taxon>
        <taxon>Sordariomycetes</taxon>
        <taxon>Hypocreomycetidae</taxon>
        <taxon>Glomerellales</taxon>
        <taxon>Glomerellaceae</taxon>
        <taxon>Colletotrichum</taxon>
        <taxon>Colletotrichum acutatum species complex</taxon>
    </lineage>
</organism>
<dbReference type="CDD" id="cd00086">
    <property type="entry name" value="homeodomain"/>
    <property type="match status" value="1"/>
</dbReference>
<evidence type="ECO:0000313" key="9">
    <source>
        <dbReference type="EMBL" id="EXF82115.1"/>
    </source>
</evidence>
<comment type="caution">
    <text evidence="9">The sequence shown here is derived from an EMBL/GenBank/DDBJ whole genome shotgun (WGS) entry which is preliminary data.</text>
</comment>
<dbReference type="Pfam" id="PF05920">
    <property type="entry name" value="Homeobox_KN"/>
    <property type="match status" value="1"/>
</dbReference>
<feature type="DNA-binding region" description="Homeobox" evidence="5">
    <location>
        <begin position="149"/>
        <end position="211"/>
    </location>
</feature>
<evidence type="ECO:0000256" key="4">
    <source>
        <dbReference type="PROSITE-ProRule" id="PRU00042"/>
    </source>
</evidence>
<feature type="region of interest" description="Disordered" evidence="6">
    <location>
        <begin position="207"/>
        <end position="240"/>
    </location>
</feature>
<dbReference type="eggNOG" id="KOG0773">
    <property type="taxonomic scope" value="Eukaryota"/>
</dbReference>
<evidence type="ECO:0000256" key="2">
    <source>
        <dbReference type="ARBA" id="ARBA00023155"/>
    </source>
</evidence>
<dbReference type="InterPro" id="IPR008422">
    <property type="entry name" value="KN_HD"/>
</dbReference>
<evidence type="ECO:0000256" key="6">
    <source>
        <dbReference type="SAM" id="MobiDB-lite"/>
    </source>
</evidence>
<evidence type="ECO:0000313" key="10">
    <source>
        <dbReference type="Proteomes" id="UP000020467"/>
    </source>
</evidence>
<dbReference type="EMBL" id="JARH01000341">
    <property type="protein sequence ID" value="EXF82115.1"/>
    <property type="molecule type" value="Genomic_DNA"/>
</dbReference>
<dbReference type="Proteomes" id="UP000020467">
    <property type="component" value="Unassembled WGS sequence"/>
</dbReference>
<feature type="compositionally biased region" description="Polar residues" evidence="6">
    <location>
        <begin position="285"/>
        <end position="296"/>
    </location>
</feature>
<keyword evidence="3 5" id="KW-0539">Nucleus</keyword>
<dbReference type="AlphaFoldDB" id="A0A010R007"/>
<evidence type="ECO:0000256" key="5">
    <source>
        <dbReference type="PROSITE-ProRule" id="PRU00108"/>
    </source>
</evidence>
<dbReference type="OrthoDB" id="10056939at2759"/>
<keyword evidence="4" id="KW-0863">Zinc-finger</keyword>
<dbReference type="SMART" id="SM00389">
    <property type="entry name" value="HOX"/>
    <property type="match status" value="1"/>
</dbReference>
<feature type="compositionally biased region" description="Low complexity" evidence="6">
    <location>
        <begin position="297"/>
        <end position="323"/>
    </location>
</feature>
<sequence length="870" mass="97238">MMDKGSGAANDTQPLNIDDFTAALEFDFITSNFVNNQQLDITSFGTGQVEISQDLQSVGSIEPLGNLGVESSHQQDAFAIGPAAPTALGSQHVSMDFAERQPVNNVNQFDEPGVFMFSEALGDGEPMGHLFGNEGNNIPSLQPSDTTTPPKIGTRFSSKSLRILKTWLANNNHHPYPTTEDMEILQRQTGLSRQQITNWQANTRRRTRFKVPPKRPPSPAITSTRTMPIDIPAGSSLSDTFQHLNPLQRWQVSPPEHEPASVSAIANAVSGFSSEGEDLGDRSLTDTIPTRSLYGQSSASSAGTSHSSRSSANSAYSHNSHTSLRSLEPLGKSAVKRRRRRALAKRPEAKGTGTLWQTSNTYQCTFCTETFKTKHNWQRHEKSLHLSLERWECAPTGATVLDASGQPVCIFCSEANPNKEHLEKHNYQACRDRQSEDRTFYRKDHLQQHLKLVHDAKFLRWPMGDWKYESEIVRSRCGFCGHTMSSWTDRIDHLAEHFKDGKTMADWHGDWGFDDNVLNMVENSVQPYLIHMERNSPWPFTTKQGVPETPPNAYELIKLELEHFSAEHQNTKDEIPTNAELLYESCCVIFGCDSISFSKRPATSTQSWLRDLLMSSESIVQQARVRPMKNNARARFTYLSINGKACIFEACGLEEQLQSYVEISKLIEPQISDEELQREACNIVDRIEASSPNPSEIFTNFLFSIINGSSHWLAAFRHRTGLSPSEASNAIPPSNVSEAVLGSIAAEAGLEFSGANLSSGSTPDPIQMNAAGSKTGDISKVYSTSSFFVNDDNCYRKLMKELTRFVTITTSPRNPNRRIPTDAELQHQARWISFEDDDPWNQTPADNPDWLRDFKREMGILDDESGPSHL</sequence>
<dbReference type="InterPro" id="IPR001356">
    <property type="entry name" value="HD"/>
</dbReference>
<keyword evidence="2 5" id="KW-0371">Homeobox</keyword>
<dbReference type="KEGG" id="cfj:CFIO01_00629"/>
<dbReference type="InterPro" id="IPR013087">
    <property type="entry name" value="Znf_C2H2_type"/>
</dbReference>
<gene>
    <name evidence="9" type="ORF">CFIO01_00629</name>
</gene>
<dbReference type="Gene3D" id="1.10.10.60">
    <property type="entry name" value="Homeodomain-like"/>
    <property type="match status" value="1"/>
</dbReference>
<dbReference type="PROSITE" id="PS50071">
    <property type="entry name" value="HOMEOBOX_2"/>
    <property type="match status" value="1"/>
</dbReference>
<evidence type="ECO:0000256" key="1">
    <source>
        <dbReference type="ARBA" id="ARBA00023125"/>
    </source>
</evidence>
<dbReference type="GO" id="GO:0008270">
    <property type="term" value="F:zinc ion binding"/>
    <property type="evidence" value="ECO:0007669"/>
    <property type="project" value="UniProtKB-KW"/>
</dbReference>
<dbReference type="HOGENOM" id="CLU_008497_2_0_1"/>
<feature type="region of interest" description="Disordered" evidence="6">
    <location>
        <begin position="272"/>
        <end position="352"/>
    </location>
</feature>
<dbReference type="GO" id="GO:0003677">
    <property type="term" value="F:DNA binding"/>
    <property type="evidence" value="ECO:0007669"/>
    <property type="project" value="UniProtKB-UniRule"/>
</dbReference>
<name>A0A010R007_9PEZI</name>
<accession>A0A010R007</accession>
<dbReference type="PROSITE" id="PS00028">
    <property type="entry name" value="ZINC_FINGER_C2H2_1"/>
    <property type="match status" value="1"/>
</dbReference>
<protein>
    <submittedName>
        <fullName evidence="9">Homeobox and C2H2 transcription factor</fullName>
    </submittedName>
</protein>
<dbReference type="PANTHER" id="PTHR11850">
    <property type="entry name" value="HOMEOBOX PROTEIN TRANSCRIPTION FACTORS"/>
    <property type="match status" value="1"/>
</dbReference>
<feature type="compositionally biased region" description="Basic residues" evidence="6">
    <location>
        <begin position="334"/>
        <end position="344"/>
    </location>
</feature>
<feature type="domain" description="C2H2-type" evidence="8">
    <location>
        <begin position="362"/>
        <end position="390"/>
    </location>
</feature>
<comment type="subcellular location">
    <subcellularLocation>
        <location evidence="5">Nucleus</location>
    </subcellularLocation>
</comment>
<keyword evidence="10" id="KW-1185">Reference proteome</keyword>
<dbReference type="InterPro" id="IPR050224">
    <property type="entry name" value="TALE_homeobox"/>
</dbReference>
<reference evidence="9 10" key="1">
    <citation type="submission" date="2014-02" db="EMBL/GenBank/DDBJ databases">
        <title>The genome sequence of Colletotrichum fioriniae PJ7.</title>
        <authorList>
            <person name="Baroncelli R."/>
            <person name="Thon M.R."/>
        </authorList>
    </citation>
    <scope>NUCLEOTIDE SEQUENCE [LARGE SCALE GENOMIC DNA]</scope>
    <source>
        <strain evidence="9 10">PJ7</strain>
    </source>
</reference>
<dbReference type="GO" id="GO:0006355">
    <property type="term" value="P:regulation of DNA-templated transcription"/>
    <property type="evidence" value="ECO:0007669"/>
    <property type="project" value="InterPro"/>
</dbReference>
<evidence type="ECO:0000259" key="8">
    <source>
        <dbReference type="PROSITE" id="PS50157"/>
    </source>
</evidence>
<dbReference type="SUPFAM" id="SSF46689">
    <property type="entry name" value="Homeodomain-like"/>
    <property type="match status" value="1"/>
</dbReference>
<dbReference type="PROSITE" id="PS50157">
    <property type="entry name" value="ZINC_FINGER_C2H2_2"/>
    <property type="match status" value="1"/>
</dbReference>
<dbReference type="GO" id="GO:0005634">
    <property type="term" value="C:nucleus"/>
    <property type="evidence" value="ECO:0007669"/>
    <property type="project" value="UniProtKB-SubCell"/>
</dbReference>
<dbReference type="InterPro" id="IPR009057">
    <property type="entry name" value="Homeodomain-like_sf"/>
</dbReference>